<accession>A0AAV2EV96</accession>
<organism evidence="1 2">
    <name type="scientific">Linum trigynum</name>
    <dbReference type="NCBI Taxonomy" id="586398"/>
    <lineage>
        <taxon>Eukaryota</taxon>
        <taxon>Viridiplantae</taxon>
        <taxon>Streptophyta</taxon>
        <taxon>Embryophyta</taxon>
        <taxon>Tracheophyta</taxon>
        <taxon>Spermatophyta</taxon>
        <taxon>Magnoliopsida</taxon>
        <taxon>eudicotyledons</taxon>
        <taxon>Gunneridae</taxon>
        <taxon>Pentapetalae</taxon>
        <taxon>rosids</taxon>
        <taxon>fabids</taxon>
        <taxon>Malpighiales</taxon>
        <taxon>Linaceae</taxon>
        <taxon>Linum</taxon>
    </lineage>
</organism>
<evidence type="ECO:0000313" key="2">
    <source>
        <dbReference type="Proteomes" id="UP001497516"/>
    </source>
</evidence>
<dbReference type="EMBL" id="OZ034818">
    <property type="protein sequence ID" value="CAL1389991.1"/>
    <property type="molecule type" value="Genomic_DNA"/>
</dbReference>
<sequence>MKGMRRGRRLSSTFRDLQQVRVSHPLLEFASPAECRPSSQSPSHVENTASSPRLFTLPCSTSWTSIPEMYVELEFHLRPNDKQS</sequence>
<name>A0AAV2EV96_9ROSI</name>
<dbReference type="AlphaFoldDB" id="A0AAV2EV96"/>
<proteinExistence type="predicted"/>
<keyword evidence="2" id="KW-1185">Reference proteome</keyword>
<gene>
    <name evidence="1" type="ORF">LTRI10_LOCUS30804</name>
</gene>
<protein>
    <submittedName>
        <fullName evidence="1">Uncharacterized protein</fullName>
    </submittedName>
</protein>
<evidence type="ECO:0000313" key="1">
    <source>
        <dbReference type="EMBL" id="CAL1389991.1"/>
    </source>
</evidence>
<reference evidence="1 2" key="1">
    <citation type="submission" date="2024-04" db="EMBL/GenBank/DDBJ databases">
        <authorList>
            <person name="Fracassetti M."/>
        </authorList>
    </citation>
    <scope>NUCLEOTIDE SEQUENCE [LARGE SCALE GENOMIC DNA]</scope>
</reference>
<dbReference type="Proteomes" id="UP001497516">
    <property type="component" value="Chromosome 5"/>
</dbReference>